<feature type="transmembrane region" description="Helical" evidence="1">
    <location>
        <begin position="147"/>
        <end position="168"/>
    </location>
</feature>
<evidence type="ECO:0000256" key="1">
    <source>
        <dbReference type="SAM" id="Phobius"/>
    </source>
</evidence>
<dbReference type="PANTHER" id="PTHR38684:SF1">
    <property type="entry name" value="PROTEIN AMPE"/>
    <property type="match status" value="1"/>
</dbReference>
<sequence>MAITLIATVVALVLGHLAPSMVNAVRHFGWFESWLRGFNARFHEGSAWHGRWGLLLALLPPLLLVLVFQLALDEPMLGIPALLFGTVVLVYCWGPRDLDLDVDAIVHAPDAASRRSAAAALYAEDEPPSLEPARLVESVFRNALRRWFGVLFWFMVLGPFGALLYRLTVLAVDGPGSRLLPPATLAGARALLKALEWPVAQLMTLSLALVSDFDAVLEAWRGNGGASFDVDARFLEAVARACVKSDLAEEVADYGETEGSPNALAVLGELPELRDAMSLAWRALLAWLAVLALFVIAGFVA</sequence>
<dbReference type="Proteomes" id="UP000636453">
    <property type="component" value="Unassembled WGS sequence"/>
</dbReference>
<dbReference type="GO" id="GO:0046677">
    <property type="term" value="P:response to antibiotic"/>
    <property type="evidence" value="ECO:0007669"/>
    <property type="project" value="TreeGrafter"/>
</dbReference>
<dbReference type="OrthoDB" id="9811967at2"/>
<dbReference type="GO" id="GO:0009236">
    <property type="term" value="P:cobalamin biosynthetic process"/>
    <property type="evidence" value="ECO:0007669"/>
    <property type="project" value="InterPro"/>
</dbReference>
<dbReference type="PANTHER" id="PTHR38684">
    <property type="entry name" value="PROTEIN AMPE"/>
    <property type="match status" value="1"/>
</dbReference>
<reference evidence="2" key="1">
    <citation type="journal article" date="2014" name="Int. J. Syst. Evol. Microbiol.">
        <title>Complete genome sequence of Corynebacterium casei LMG S-19264T (=DSM 44701T), isolated from a smear-ripened cheese.</title>
        <authorList>
            <consortium name="US DOE Joint Genome Institute (JGI-PGF)"/>
            <person name="Walter F."/>
            <person name="Albersmeier A."/>
            <person name="Kalinowski J."/>
            <person name="Ruckert C."/>
        </authorList>
    </citation>
    <scope>NUCLEOTIDE SEQUENCE</scope>
    <source>
        <strain evidence="2">KCTC 32020</strain>
    </source>
</reference>
<dbReference type="EMBL" id="BNCF01000021">
    <property type="protein sequence ID" value="GHE44070.1"/>
    <property type="molecule type" value="Genomic_DNA"/>
</dbReference>
<keyword evidence="1" id="KW-0812">Transmembrane</keyword>
<feature type="transmembrane region" description="Helical" evidence="1">
    <location>
        <begin position="48"/>
        <end position="68"/>
    </location>
</feature>
<dbReference type="GO" id="GO:0048472">
    <property type="term" value="F:threonine-phosphate decarboxylase activity"/>
    <property type="evidence" value="ECO:0007669"/>
    <property type="project" value="InterPro"/>
</dbReference>
<feature type="transmembrane region" description="Helical" evidence="1">
    <location>
        <begin position="279"/>
        <end position="300"/>
    </location>
</feature>
<evidence type="ECO:0000313" key="3">
    <source>
        <dbReference type="Proteomes" id="UP000636453"/>
    </source>
</evidence>
<keyword evidence="1" id="KW-1133">Transmembrane helix</keyword>
<accession>A0A919DI05</accession>
<gene>
    <name evidence="2" type="ORF">GCM10007167_27250</name>
</gene>
<dbReference type="AlphaFoldDB" id="A0A919DI05"/>
<dbReference type="GO" id="GO:0005886">
    <property type="term" value="C:plasma membrane"/>
    <property type="evidence" value="ECO:0007669"/>
    <property type="project" value="TreeGrafter"/>
</dbReference>
<keyword evidence="3" id="KW-1185">Reference proteome</keyword>
<name>A0A919DI05_9GAMM</name>
<keyword evidence="1" id="KW-0472">Membrane</keyword>
<feature type="transmembrane region" description="Helical" evidence="1">
    <location>
        <begin position="75"/>
        <end position="94"/>
    </location>
</feature>
<evidence type="ECO:0000313" key="2">
    <source>
        <dbReference type="EMBL" id="GHE44070.1"/>
    </source>
</evidence>
<reference evidence="2" key="2">
    <citation type="submission" date="2020-09" db="EMBL/GenBank/DDBJ databases">
        <authorList>
            <person name="Sun Q."/>
            <person name="Kim S."/>
        </authorList>
    </citation>
    <scope>NUCLEOTIDE SEQUENCE</scope>
    <source>
        <strain evidence="2">KCTC 32020</strain>
    </source>
</reference>
<organism evidence="2 3">
    <name type="scientific">Vulcaniibacterium thermophilum</name>
    <dbReference type="NCBI Taxonomy" id="1169913"/>
    <lineage>
        <taxon>Bacteria</taxon>
        <taxon>Pseudomonadati</taxon>
        <taxon>Pseudomonadota</taxon>
        <taxon>Gammaproteobacteria</taxon>
        <taxon>Lysobacterales</taxon>
        <taxon>Lysobacteraceae</taxon>
        <taxon>Vulcaniibacterium</taxon>
    </lineage>
</organism>
<protein>
    <submittedName>
        <fullName evidence="2">Membrane protein</fullName>
    </submittedName>
</protein>
<dbReference type="InterPro" id="IPR052966">
    <property type="entry name" value="Beta-lactamase_Reg"/>
</dbReference>
<dbReference type="RefSeq" id="WP_146474322.1">
    <property type="nucleotide sequence ID" value="NZ_BNCF01000021.1"/>
</dbReference>
<comment type="caution">
    <text evidence="2">The sequence shown here is derived from an EMBL/GenBank/DDBJ whole genome shotgun (WGS) entry which is preliminary data.</text>
</comment>
<proteinExistence type="predicted"/>